<reference evidence="4 5" key="1">
    <citation type="journal article" date="2016" name="Nat. Commun.">
        <title>Thousands of microbial genomes shed light on interconnected biogeochemical processes in an aquifer system.</title>
        <authorList>
            <person name="Anantharaman K."/>
            <person name="Brown C.T."/>
            <person name="Hug L.A."/>
            <person name="Sharon I."/>
            <person name="Castelle C.J."/>
            <person name="Probst A.J."/>
            <person name="Thomas B.C."/>
            <person name="Singh A."/>
            <person name="Wilkins M.J."/>
            <person name="Karaoz U."/>
            <person name="Brodie E.L."/>
            <person name="Williams K.H."/>
            <person name="Hubbard S.S."/>
            <person name="Banfield J.F."/>
        </authorList>
    </citation>
    <scope>NUCLEOTIDE SEQUENCE [LARGE SCALE GENOMIC DNA]</scope>
</reference>
<protein>
    <recommendedName>
        <fullName evidence="6">Glycosyltransferase subfamily 4-like N-terminal domain-containing protein</fullName>
    </recommendedName>
</protein>
<evidence type="ECO:0000256" key="1">
    <source>
        <dbReference type="ARBA" id="ARBA00022679"/>
    </source>
</evidence>
<feature type="domain" description="Glycosyl transferase family 1" evidence="2">
    <location>
        <begin position="182"/>
        <end position="338"/>
    </location>
</feature>
<keyword evidence="1" id="KW-0808">Transferase</keyword>
<sequence>MILGIDATRANKPQKTGVEWYSYYLIRALAAEPSQHTIRLYFNSPPEPGLKNLGPHVEYRVLHWPFKYLWTQARLSWEMLINPPDLLFIPAQIIPVLHPTKTVTTIHDVAYKPYPESYRWRSRFYLDFAARLAKRLPLILTVSEFSKKEIVKYYGIPESHISVIPLGFRHETTLPASIVATKFNIKEPYLLYVGRLERKKNVHSIIESFNLVKREDWGTRFRLVLVGVKGYGWMQIENVIKRSPYRDDIKIVGWVTEAEKHTLIAGATALILLSAYEGFGLPLLEAMANQTPAITSDQAALPEVAGTAAIIVPRGNNTAVCNAVHNLVFDAAMREGIVREGMRRIKQYSWERTARMTLEALDALYKRRI</sequence>
<dbReference type="Pfam" id="PF00534">
    <property type="entry name" value="Glycos_transf_1"/>
    <property type="match status" value="1"/>
</dbReference>
<dbReference type="InterPro" id="IPR028098">
    <property type="entry name" value="Glyco_trans_4-like_N"/>
</dbReference>
<dbReference type="PANTHER" id="PTHR46401">
    <property type="entry name" value="GLYCOSYLTRANSFERASE WBBK-RELATED"/>
    <property type="match status" value="1"/>
</dbReference>
<dbReference type="AlphaFoldDB" id="A0A1G2BNN7"/>
<evidence type="ECO:0000259" key="3">
    <source>
        <dbReference type="Pfam" id="PF13439"/>
    </source>
</evidence>
<evidence type="ECO:0000259" key="2">
    <source>
        <dbReference type="Pfam" id="PF00534"/>
    </source>
</evidence>
<evidence type="ECO:0000313" key="5">
    <source>
        <dbReference type="Proteomes" id="UP000177817"/>
    </source>
</evidence>
<evidence type="ECO:0000313" key="4">
    <source>
        <dbReference type="EMBL" id="OGY90698.1"/>
    </source>
</evidence>
<dbReference type="GO" id="GO:0016757">
    <property type="term" value="F:glycosyltransferase activity"/>
    <property type="evidence" value="ECO:0007669"/>
    <property type="project" value="InterPro"/>
</dbReference>
<dbReference type="Proteomes" id="UP000177817">
    <property type="component" value="Unassembled WGS sequence"/>
</dbReference>
<dbReference type="InterPro" id="IPR001296">
    <property type="entry name" value="Glyco_trans_1"/>
</dbReference>
<dbReference type="PANTHER" id="PTHR46401:SF2">
    <property type="entry name" value="GLYCOSYLTRANSFERASE WBBK-RELATED"/>
    <property type="match status" value="1"/>
</dbReference>
<dbReference type="Pfam" id="PF13439">
    <property type="entry name" value="Glyco_transf_4"/>
    <property type="match status" value="1"/>
</dbReference>
<comment type="caution">
    <text evidence="4">The sequence shown here is derived from an EMBL/GenBank/DDBJ whole genome shotgun (WGS) entry which is preliminary data.</text>
</comment>
<feature type="domain" description="Glycosyltransferase subfamily 4-like N-terminal" evidence="3">
    <location>
        <begin position="17"/>
        <end position="168"/>
    </location>
</feature>
<dbReference type="CDD" id="cd03809">
    <property type="entry name" value="GT4_MtfB-like"/>
    <property type="match status" value="1"/>
</dbReference>
<accession>A0A1G2BNN7</accession>
<gene>
    <name evidence="4" type="ORF">A2677_03190</name>
</gene>
<proteinExistence type="predicted"/>
<evidence type="ECO:0008006" key="6">
    <source>
        <dbReference type="Google" id="ProtNLM"/>
    </source>
</evidence>
<dbReference type="Gene3D" id="3.40.50.2000">
    <property type="entry name" value="Glycogen Phosphorylase B"/>
    <property type="match status" value="2"/>
</dbReference>
<name>A0A1G2BNN7_9BACT</name>
<dbReference type="SUPFAM" id="SSF53756">
    <property type="entry name" value="UDP-Glycosyltransferase/glycogen phosphorylase"/>
    <property type="match status" value="1"/>
</dbReference>
<dbReference type="EMBL" id="MHKK01000001">
    <property type="protein sequence ID" value="OGY90698.1"/>
    <property type="molecule type" value="Genomic_DNA"/>
</dbReference>
<organism evidence="4 5">
    <name type="scientific">Candidatus Komeilibacteria bacterium RIFCSPHIGHO2_01_FULL_52_14</name>
    <dbReference type="NCBI Taxonomy" id="1798549"/>
    <lineage>
        <taxon>Bacteria</taxon>
        <taxon>Candidatus Komeiliibacteriota</taxon>
    </lineage>
</organism>